<evidence type="ECO:0000313" key="1">
    <source>
        <dbReference type="EMBL" id="UYP47380.1"/>
    </source>
</evidence>
<protein>
    <submittedName>
        <fullName evidence="1">Uncharacterized protein</fullName>
    </submittedName>
</protein>
<keyword evidence="2" id="KW-1185">Reference proteome</keyword>
<proteinExistence type="predicted"/>
<organism evidence="1 2">
    <name type="scientific">Candidatus Lokiarchaeum ossiferum</name>
    <dbReference type="NCBI Taxonomy" id="2951803"/>
    <lineage>
        <taxon>Archaea</taxon>
        <taxon>Promethearchaeati</taxon>
        <taxon>Promethearchaeota</taxon>
        <taxon>Promethearchaeia</taxon>
        <taxon>Promethearchaeales</taxon>
        <taxon>Promethearchaeaceae</taxon>
        <taxon>Candidatus Lokiarchaeum</taxon>
    </lineage>
</organism>
<gene>
    <name evidence="1" type="ORF">NEF87_003665</name>
</gene>
<reference evidence="1" key="1">
    <citation type="submission" date="2022-09" db="EMBL/GenBank/DDBJ databases">
        <title>Actin cytoskeleton and complex cell architecture in an #Asgard archaeon.</title>
        <authorList>
            <person name="Ponce Toledo R.I."/>
            <person name="Schleper C."/>
            <person name="Rodrigues Oliveira T."/>
            <person name="Wollweber F."/>
            <person name="Xu J."/>
            <person name="Rittmann S."/>
            <person name="Klingl A."/>
            <person name="Pilhofer M."/>
        </authorList>
    </citation>
    <scope>NUCLEOTIDE SEQUENCE</scope>
    <source>
        <strain evidence="1">B-35</strain>
    </source>
</reference>
<name>A0ABY6HV26_9ARCH</name>
<dbReference type="EMBL" id="CP104013">
    <property type="protein sequence ID" value="UYP47380.1"/>
    <property type="molecule type" value="Genomic_DNA"/>
</dbReference>
<dbReference type="Proteomes" id="UP001208689">
    <property type="component" value="Chromosome"/>
</dbReference>
<evidence type="ECO:0000313" key="2">
    <source>
        <dbReference type="Proteomes" id="UP001208689"/>
    </source>
</evidence>
<sequence>MADKTNKFKGDGTDELRRLIVNYYRNHVYGAFADNFLEWNPKNKLVIIDLIKQEFQECDLQTIESIMDEYYKEF</sequence>
<accession>A0ABY6HV26</accession>